<protein>
    <submittedName>
        <fullName evidence="2">Cystathionine beta-synthase</fullName>
        <ecNumber evidence="2">4.2.1.22</ecNumber>
    </submittedName>
</protein>
<reference evidence="2" key="1">
    <citation type="submission" date="2020-02" db="EMBL/GenBank/DDBJ databases">
        <authorList>
            <person name="Meier V. D."/>
        </authorList>
    </citation>
    <scope>NUCLEOTIDE SEQUENCE</scope>
    <source>
        <strain evidence="2">AVDCRST_MAG68</strain>
    </source>
</reference>
<feature type="compositionally biased region" description="Basic residues" evidence="1">
    <location>
        <begin position="95"/>
        <end position="107"/>
    </location>
</feature>
<feature type="compositionally biased region" description="Basic and acidic residues" evidence="1">
    <location>
        <begin position="140"/>
        <end position="155"/>
    </location>
</feature>
<keyword evidence="2" id="KW-0456">Lyase</keyword>
<evidence type="ECO:0000256" key="1">
    <source>
        <dbReference type="SAM" id="MobiDB-lite"/>
    </source>
</evidence>
<feature type="region of interest" description="Disordered" evidence="1">
    <location>
        <begin position="409"/>
        <end position="472"/>
    </location>
</feature>
<proteinExistence type="predicted"/>
<sequence length="472" mass="49295">DRFRRSAPRPPAAHAALRQHRGGGGVDAPHPPQPRDGGDPHPRVRQGGVHEPRRQRQGPRGAGHHRGRRARGRAAPRRHRGGGDQRQHRGGAGAGRRHQGVPLHLHHPGQDEPGEGAAPQGVRGRGDRDAHRRGARPPRQLRDDGEADRRRDAQRHPRQPVLQPGQPRGPLRHHRPRDLGADGGAGDALRLGRGHRRHADGGGALPQGAQPRRPHHRRRPGGLHHRRVRGHGEQAGSRAVQGGGDRAGQDPRHAGHERGGRVALGGRPRVAGDGAPADPRGGAVRGRLGGADLPGGAGSGARDRRPGGVRRLHPVRHGRALPVQDLQRRVDEGEPAAGAVARDGARHGERQGRQGAGSAHRGGAGNARAAGAGLHHPAQHLAAPRGVRGGLRGAHLRGVADVARAGEHGHAGAVGAAPDGRAPAGGGRARGPARDHAAAEPAEPGRAGAARRAAGGDHHPLRRPPLPHRRAV</sequence>
<gene>
    <name evidence="2" type="ORF">AVDCRST_MAG68-4386</name>
</gene>
<feature type="compositionally biased region" description="Basic residues" evidence="1">
    <location>
        <begin position="460"/>
        <end position="472"/>
    </location>
</feature>
<feature type="compositionally biased region" description="Low complexity" evidence="1">
    <location>
        <begin position="411"/>
        <end position="422"/>
    </location>
</feature>
<dbReference type="EMBL" id="CADCTW010000187">
    <property type="protein sequence ID" value="CAA9355362.1"/>
    <property type="molecule type" value="Genomic_DNA"/>
</dbReference>
<organism evidence="2">
    <name type="scientific">uncultured Gemmatimonadota bacterium</name>
    <dbReference type="NCBI Taxonomy" id="203437"/>
    <lineage>
        <taxon>Bacteria</taxon>
        <taxon>Pseudomonadati</taxon>
        <taxon>Gemmatimonadota</taxon>
        <taxon>environmental samples</taxon>
    </lineage>
</organism>
<feature type="compositionally biased region" description="Basic and acidic residues" evidence="1">
    <location>
        <begin position="36"/>
        <end position="54"/>
    </location>
</feature>
<feature type="compositionally biased region" description="Basic and acidic residues" evidence="1">
    <location>
        <begin position="343"/>
        <end position="352"/>
    </location>
</feature>
<feature type="non-terminal residue" evidence="2">
    <location>
        <position position="472"/>
    </location>
</feature>
<feature type="compositionally biased region" description="Low complexity" evidence="1">
    <location>
        <begin position="271"/>
        <end position="282"/>
    </location>
</feature>
<feature type="non-terminal residue" evidence="2">
    <location>
        <position position="1"/>
    </location>
</feature>
<dbReference type="AlphaFoldDB" id="A0A6J4MDY2"/>
<feature type="compositionally biased region" description="Basic residues" evidence="1">
    <location>
        <begin position="307"/>
        <end position="319"/>
    </location>
</feature>
<feature type="region of interest" description="Disordered" evidence="1">
    <location>
        <begin position="1"/>
        <end position="371"/>
    </location>
</feature>
<accession>A0A6J4MDY2</accession>
<dbReference type="EC" id="4.2.1.22" evidence="2"/>
<feature type="compositionally biased region" description="Basic residues" evidence="1">
    <location>
        <begin position="55"/>
        <end position="80"/>
    </location>
</feature>
<evidence type="ECO:0000313" key="2">
    <source>
        <dbReference type="EMBL" id="CAA9355362.1"/>
    </source>
</evidence>
<feature type="compositionally biased region" description="Basic residues" evidence="1">
    <location>
        <begin position="212"/>
        <end position="229"/>
    </location>
</feature>
<feature type="compositionally biased region" description="Gly residues" evidence="1">
    <location>
        <begin position="283"/>
        <end position="299"/>
    </location>
</feature>
<feature type="compositionally biased region" description="Basic and acidic residues" evidence="1">
    <location>
        <begin position="247"/>
        <end position="260"/>
    </location>
</feature>
<dbReference type="GO" id="GO:0004122">
    <property type="term" value="F:cystathionine beta-synthase activity"/>
    <property type="evidence" value="ECO:0007669"/>
    <property type="project" value="UniProtKB-EC"/>
</dbReference>
<feature type="compositionally biased region" description="Low complexity" evidence="1">
    <location>
        <begin position="439"/>
        <end position="453"/>
    </location>
</feature>
<name>A0A6J4MDY2_9BACT</name>